<reference evidence="1" key="1">
    <citation type="journal article" date="2023" name="Nat. Commun.">
        <title>Diploid and tetraploid genomes of Acorus and the evolution of monocots.</title>
        <authorList>
            <person name="Ma L."/>
            <person name="Liu K.W."/>
            <person name="Li Z."/>
            <person name="Hsiao Y.Y."/>
            <person name="Qi Y."/>
            <person name="Fu T."/>
            <person name="Tang G.D."/>
            <person name="Zhang D."/>
            <person name="Sun W.H."/>
            <person name="Liu D.K."/>
            <person name="Li Y."/>
            <person name="Chen G.Z."/>
            <person name="Liu X.D."/>
            <person name="Liao X.Y."/>
            <person name="Jiang Y.T."/>
            <person name="Yu X."/>
            <person name="Hao Y."/>
            <person name="Huang J."/>
            <person name="Zhao X.W."/>
            <person name="Ke S."/>
            <person name="Chen Y.Y."/>
            <person name="Wu W.L."/>
            <person name="Hsu J.L."/>
            <person name="Lin Y.F."/>
            <person name="Huang M.D."/>
            <person name="Li C.Y."/>
            <person name="Huang L."/>
            <person name="Wang Z.W."/>
            <person name="Zhao X."/>
            <person name="Zhong W.Y."/>
            <person name="Peng D.H."/>
            <person name="Ahmad S."/>
            <person name="Lan S."/>
            <person name="Zhang J.S."/>
            <person name="Tsai W.C."/>
            <person name="Van de Peer Y."/>
            <person name="Liu Z.J."/>
        </authorList>
    </citation>
    <scope>NUCLEOTIDE SEQUENCE</scope>
    <source>
        <strain evidence="1">CP</strain>
    </source>
</reference>
<gene>
    <name evidence="1" type="ORF">QJS10_CPB04g00348</name>
</gene>
<reference evidence="1" key="2">
    <citation type="submission" date="2023-06" db="EMBL/GenBank/DDBJ databases">
        <authorList>
            <person name="Ma L."/>
            <person name="Liu K.-W."/>
            <person name="Li Z."/>
            <person name="Hsiao Y.-Y."/>
            <person name="Qi Y."/>
            <person name="Fu T."/>
            <person name="Tang G."/>
            <person name="Zhang D."/>
            <person name="Sun W.-H."/>
            <person name="Liu D.-K."/>
            <person name="Li Y."/>
            <person name="Chen G.-Z."/>
            <person name="Liu X.-D."/>
            <person name="Liao X.-Y."/>
            <person name="Jiang Y.-T."/>
            <person name="Yu X."/>
            <person name="Hao Y."/>
            <person name="Huang J."/>
            <person name="Zhao X.-W."/>
            <person name="Ke S."/>
            <person name="Chen Y.-Y."/>
            <person name="Wu W.-L."/>
            <person name="Hsu J.-L."/>
            <person name="Lin Y.-F."/>
            <person name="Huang M.-D."/>
            <person name="Li C.-Y."/>
            <person name="Huang L."/>
            <person name="Wang Z.-W."/>
            <person name="Zhao X."/>
            <person name="Zhong W.-Y."/>
            <person name="Peng D.-H."/>
            <person name="Ahmad S."/>
            <person name="Lan S."/>
            <person name="Zhang J.-S."/>
            <person name="Tsai W.-C."/>
            <person name="Van De Peer Y."/>
            <person name="Liu Z.-J."/>
        </authorList>
    </citation>
    <scope>NUCLEOTIDE SEQUENCE</scope>
    <source>
        <strain evidence="1">CP</strain>
        <tissue evidence="1">Leaves</tissue>
    </source>
</reference>
<dbReference type="EMBL" id="JAUJYO010000004">
    <property type="protein sequence ID" value="KAK1318576.1"/>
    <property type="molecule type" value="Genomic_DNA"/>
</dbReference>
<organism evidence="1 2">
    <name type="scientific">Acorus calamus</name>
    <name type="common">Sweet flag</name>
    <dbReference type="NCBI Taxonomy" id="4465"/>
    <lineage>
        <taxon>Eukaryota</taxon>
        <taxon>Viridiplantae</taxon>
        <taxon>Streptophyta</taxon>
        <taxon>Embryophyta</taxon>
        <taxon>Tracheophyta</taxon>
        <taxon>Spermatophyta</taxon>
        <taxon>Magnoliopsida</taxon>
        <taxon>Liliopsida</taxon>
        <taxon>Acoraceae</taxon>
        <taxon>Acorus</taxon>
    </lineage>
</organism>
<comment type="caution">
    <text evidence="1">The sequence shown here is derived from an EMBL/GenBank/DDBJ whole genome shotgun (WGS) entry which is preliminary data.</text>
</comment>
<name>A0AAV9EXW8_ACOCL</name>
<keyword evidence="2" id="KW-1185">Reference proteome</keyword>
<sequence>MAALRSLTSTAPPSQPLVFSKTSYSATQSLIFGDLANRRFGRCHRRQARRERLVSRRGGRSWVSVKAVLDFEGVADVETKRQKESKTLEIA</sequence>
<proteinExistence type="predicted"/>
<evidence type="ECO:0000313" key="2">
    <source>
        <dbReference type="Proteomes" id="UP001180020"/>
    </source>
</evidence>
<accession>A0AAV9EXW8</accession>
<dbReference type="AlphaFoldDB" id="A0AAV9EXW8"/>
<protein>
    <submittedName>
        <fullName evidence="1">Uncharacterized protein</fullName>
    </submittedName>
</protein>
<dbReference type="Proteomes" id="UP001180020">
    <property type="component" value="Unassembled WGS sequence"/>
</dbReference>
<evidence type="ECO:0000313" key="1">
    <source>
        <dbReference type="EMBL" id="KAK1318576.1"/>
    </source>
</evidence>